<comment type="caution">
    <text evidence="1">The sequence shown here is derived from an EMBL/GenBank/DDBJ whole genome shotgun (WGS) entry which is preliminary data.</text>
</comment>
<reference evidence="2" key="1">
    <citation type="submission" date="2016-06" db="EMBL/GenBank/DDBJ databases">
        <title>Parallel loss of symbiosis genes in relatives of nitrogen-fixing non-legume Parasponia.</title>
        <authorList>
            <person name="Van Velzen R."/>
            <person name="Holmer R."/>
            <person name="Bu F."/>
            <person name="Rutten L."/>
            <person name="Van Zeijl A."/>
            <person name="Liu W."/>
            <person name="Santuari L."/>
            <person name="Cao Q."/>
            <person name="Sharma T."/>
            <person name="Shen D."/>
            <person name="Roswanjaya Y."/>
            <person name="Wardhani T."/>
            <person name="Kalhor M.S."/>
            <person name="Jansen J."/>
            <person name="Van den Hoogen J."/>
            <person name="Gungor B."/>
            <person name="Hartog M."/>
            <person name="Hontelez J."/>
            <person name="Verver J."/>
            <person name="Yang W.-C."/>
            <person name="Schijlen E."/>
            <person name="Repin R."/>
            <person name="Schilthuizen M."/>
            <person name="Schranz E."/>
            <person name="Heidstra R."/>
            <person name="Miyata K."/>
            <person name="Fedorova E."/>
            <person name="Kohlen W."/>
            <person name="Bisseling T."/>
            <person name="Smit S."/>
            <person name="Geurts R."/>
        </authorList>
    </citation>
    <scope>NUCLEOTIDE SEQUENCE [LARGE SCALE GENOMIC DNA]</scope>
    <source>
        <strain evidence="2">cv. RG33-2</strain>
    </source>
</reference>
<dbReference type="OrthoDB" id="10410303at2759"/>
<evidence type="ECO:0000313" key="1">
    <source>
        <dbReference type="EMBL" id="PON56469.1"/>
    </source>
</evidence>
<dbReference type="EMBL" id="JXTC01000408">
    <property type="protein sequence ID" value="PON56469.1"/>
    <property type="molecule type" value="Genomic_DNA"/>
</dbReference>
<dbReference type="AlphaFoldDB" id="A0A2P5C607"/>
<organism evidence="1 2">
    <name type="scientific">Trema orientale</name>
    <name type="common">Charcoal tree</name>
    <name type="synonym">Celtis orientalis</name>
    <dbReference type="NCBI Taxonomy" id="63057"/>
    <lineage>
        <taxon>Eukaryota</taxon>
        <taxon>Viridiplantae</taxon>
        <taxon>Streptophyta</taxon>
        <taxon>Embryophyta</taxon>
        <taxon>Tracheophyta</taxon>
        <taxon>Spermatophyta</taxon>
        <taxon>Magnoliopsida</taxon>
        <taxon>eudicotyledons</taxon>
        <taxon>Gunneridae</taxon>
        <taxon>Pentapetalae</taxon>
        <taxon>rosids</taxon>
        <taxon>fabids</taxon>
        <taxon>Rosales</taxon>
        <taxon>Cannabaceae</taxon>
        <taxon>Trema</taxon>
    </lineage>
</organism>
<evidence type="ECO:0000313" key="2">
    <source>
        <dbReference type="Proteomes" id="UP000237000"/>
    </source>
</evidence>
<proteinExistence type="predicted"/>
<gene>
    <name evidence="1" type="ORF">TorRG33x02_296200</name>
</gene>
<sequence length="95" mass="10388">MKRNNAPLDEGIIPRDDSPAFNEFLVLASSICVETMWKERNAMVHGENMRAVLAITRSILSSMGVYWSALEVVARGEHGNVLAEYPLCAPVGGRG</sequence>
<protein>
    <submittedName>
        <fullName evidence="1">Uncharacterized protein</fullName>
    </submittedName>
</protein>
<keyword evidence="2" id="KW-1185">Reference proteome</keyword>
<dbReference type="Proteomes" id="UP000237000">
    <property type="component" value="Unassembled WGS sequence"/>
</dbReference>
<accession>A0A2P5C607</accession>
<dbReference type="InParanoid" id="A0A2P5C607"/>
<name>A0A2P5C607_TREOI</name>